<dbReference type="CDD" id="cd01483">
    <property type="entry name" value="E1_enzyme_family"/>
    <property type="match status" value="1"/>
</dbReference>
<dbReference type="PANTHER" id="PTHR10953:SF247">
    <property type="entry name" value="SLL6053 PROTEIN"/>
    <property type="match status" value="1"/>
</dbReference>
<dbReference type="GO" id="GO:0005737">
    <property type="term" value="C:cytoplasm"/>
    <property type="evidence" value="ECO:0007669"/>
    <property type="project" value="TreeGrafter"/>
</dbReference>
<evidence type="ECO:0000313" key="2">
    <source>
        <dbReference type="EMBL" id="KKN57968.1"/>
    </source>
</evidence>
<dbReference type="InterPro" id="IPR045886">
    <property type="entry name" value="ThiF/MoeB/HesA"/>
</dbReference>
<protein>
    <recommendedName>
        <fullName evidence="1">THIF-type NAD/FAD binding fold domain-containing protein</fullName>
    </recommendedName>
</protein>
<dbReference type="GO" id="GO:0008641">
    <property type="term" value="F:ubiquitin-like modifier activating enzyme activity"/>
    <property type="evidence" value="ECO:0007669"/>
    <property type="project" value="InterPro"/>
</dbReference>
<comment type="caution">
    <text evidence="2">The sequence shown here is derived from an EMBL/GenBank/DDBJ whole genome shotgun (WGS) entry which is preliminary data.</text>
</comment>
<feature type="domain" description="THIF-type NAD/FAD binding fold" evidence="1">
    <location>
        <begin position="9"/>
        <end position="176"/>
    </location>
</feature>
<dbReference type="EMBL" id="LAZR01000780">
    <property type="protein sequence ID" value="KKN57968.1"/>
    <property type="molecule type" value="Genomic_DNA"/>
</dbReference>
<dbReference type="InterPro" id="IPR000594">
    <property type="entry name" value="ThiF_NAD_FAD-bd"/>
</dbReference>
<organism evidence="2">
    <name type="scientific">marine sediment metagenome</name>
    <dbReference type="NCBI Taxonomy" id="412755"/>
    <lineage>
        <taxon>unclassified sequences</taxon>
        <taxon>metagenomes</taxon>
        <taxon>ecological metagenomes</taxon>
    </lineage>
</organism>
<gene>
    <name evidence="2" type="ORF">LCGC14_0556260</name>
</gene>
<dbReference type="GO" id="GO:0016779">
    <property type="term" value="F:nucleotidyltransferase activity"/>
    <property type="evidence" value="ECO:0007669"/>
    <property type="project" value="TreeGrafter"/>
</dbReference>
<name>A0A0F9UWF9_9ZZZZ</name>
<reference evidence="2" key="1">
    <citation type="journal article" date="2015" name="Nature">
        <title>Complex archaea that bridge the gap between prokaryotes and eukaryotes.</title>
        <authorList>
            <person name="Spang A."/>
            <person name="Saw J.H."/>
            <person name="Jorgensen S.L."/>
            <person name="Zaremba-Niedzwiedzka K."/>
            <person name="Martijn J."/>
            <person name="Lind A.E."/>
            <person name="van Eijk R."/>
            <person name="Schleper C."/>
            <person name="Guy L."/>
            <person name="Ettema T.J."/>
        </authorList>
    </citation>
    <scope>NUCLEOTIDE SEQUENCE</scope>
</reference>
<dbReference type="GO" id="GO:0004792">
    <property type="term" value="F:thiosulfate-cyanide sulfurtransferase activity"/>
    <property type="evidence" value="ECO:0007669"/>
    <property type="project" value="TreeGrafter"/>
</dbReference>
<dbReference type="SUPFAM" id="SSF69572">
    <property type="entry name" value="Activating enzymes of the ubiquitin-like proteins"/>
    <property type="match status" value="1"/>
</dbReference>
<dbReference type="InterPro" id="IPR035985">
    <property type="entry name" value="Ubiquitin-activating_enz"/>
</dbReference>
<evidence type="ECO:0000259" key="1">
    <source>
        <dbReference type="Pfam" id="PF00899"/>
    </source>
</evidence>
<proteinExistence type="predicted"/>
<dbReference type="Gene3D" id="3.40.50.720">
    <property type="entry name" value="NAD(P)-binding Rossmann-like Domain"/>
    <property type="match status" value="1"/>
</dbReference>
<dbReference type="Pfam" id="PF00899">
    <property type="entry name" value="ThiF"/>
    <property type="match status" value="1"/>
</dbReference>
<sequence>MIYNPKEQKLNITIIGAGSTGSFIALNLAKMGVENIRVIDFDIVEKHNIPNQFYRLKDVGKKKVDALKSIIKDFTGLSIEAEDSKIDKDYDFDVSSASVIICCVDSMECRKMIYDLLKDFPLRYIDTRFGGEGYSIHNIDLFNEDESDNYKKSMDAPTKETTCGSKAIIYTILSLASEVCNIVKRIDKGEENPELLRRELKVYRFIEKKSKLRK</sequence>
<dbReference type="PANTHER" id="PTHR10953">
    <property type="entry name" value="UBIQUITIN-ACTIVATING ENZYME E1"/>
    <property type="match status" value="1"/>
</dbReference>
<dbReference type="AlphaFoldDB" id="A0A0F9UWF9"/>
<accession>A0A0F9UWF9</accession>